<dbReference type="AlphaFoldDB" id="A0A8H4TL11"/>
<keyword evidence="4 6" id="KW-0472">Membrane</keyword>
<reference evidence="7" key="2">
    <citation type="submission" date="2020-05" db="EMBL/GenBank/DDBJ databases">
        <authorList>
            <person name="Kim H.-S."/>
            <person name="Proctor R.H."/>
            <person name="Brown D.W."/>
        </authorList>
    </citation>
    <scope>NUCLEOTIDE SEQUENCE</scope>
    <source>
        <strain evidence="7">NRRL 45417</strain>
    </source>
</reference>
<protein>
    <recommendedName>
        <fullName evidence="9">Tetraspanin</fullName>
    </recommendedName>
</protein>
<name>A0A8H4TL11_9HYPO</name>
<comment type="subcellular location">
    <subcellularLocation>
        <location evidence="1">Membrane</location>
        <topology evidence="1">Multi-pass membrane protein</topology>
    </subcellularLocation>
</comment>
<organism evidence="7 8">
    <name type="scientific">Fusarium gaditjirri</name>
    <dbReference type="NCBI Taxonomy" id="282569"/>
    <lineage>
        <taxon>Eukaryota</taxon>
        <taxon>Fungi</taxon>
        <taxon>Dikarya</taxon>
        <taxon>Ascomycota</taxon>
        <taxon>Pezizomycotina</taxon>
        <taxon>Sordariomycetes</taxon>
        <taxon>Hypocreomycetidae</taxon>
        <taxon>Hypocreales</taxon>
        <taxon>Nectriaceae</taxon>
        <taxon>Fusarium</taxon>
        <taxon>Fusarium nisikadoi species complex</taxon>
    </lineage>
</organism>
<keyword evidence="3 6" id="KW-1133">Transmembrane helix</keyword>
<evidence type="ECO:0000256" key="5">
    <source>
        <dbReference type="SAM" id="MobiDB-lite"/>
    </source>
</evidence>
<comment type="caution">
    <text evidence="7">The sequence shown here is derived from an EMBL/GenBank/DDBJ whole genome shotgun (WGS) entry which is preliminary data.</text>
</comment>
<feature type="transmembrane region" description="Helical" evidence="6">
    <location>
        <begin position="72"/>
        <end position="93"/>
    </location>
</feature>
<dbReference type="InterPro" id="IPR018499">
    <property type="entry name" value="Tetraspanin/Peripherin"/>
</dbReference>
<keyword evidence="8" id="KW-1185">Reference proteome</keyword>
<feature type="region of interest" description="Disordered" evidence="5">
    <location>
        <begin position="232"/>
        <end position="275"/>
    </location>
</feature>
<evidence type="ECO:0008006" key="9">
    <source>
        <dbReference type="Google" id="ProtNLM"/>
    </source>
</evidence>
<evidence type="ECO:0000256" key="2">
    <source>
        <dbReference type="ARBA" id="ARBA00022692"/>
    </source>
</evidence>
<evidence type="ECO:0000256" key="4">
    <source>
        <dbReference type="ARBA" id="ARBA00023136"/>
    </source>
</evidence>
<reference evidence="7" key="1">
    <citation type="journal article" date="2020" name="BMC Genomics">
        <title>Correction to: Identification and distribution of gene clusters required for synthesis of sphingolipid metabolism inhibitors in diverse species of the filamentous fungus Fusarium.</title>
        <authorList>
            <person name="Kim H.S."/>
            <person name="Lohmar J.M."/>
            <person name="Busman M."/>
            <person name="Brown D.W."/>
            <person name="Naumann T.A."/>
            <person name="Divon H.H."/>
            <person name="Lysoe E."/>
            <person name="Uhlig S."/>
            <person name="Proctor R.H."/>
        </authorList>
    </citation>
    <scope>NUCLEOTIDE SEQUENCE</scope>
    <source>
        <strain evidence="7">NRRL 45417</strain>
    </source>
</reference>
<gene>
    <name evidence="7" type="ORF">FGADI_1473</name>
</gene>
<feature type="transmembrane region" description="Helical" evidence="6">
    <location>
        <begin position="7"/>
        <end position="25"/>
    </location>
</feature>
<evidence type="ECO:0000256" key="6">
    <source>
        <dbReference type="SAM" id="Phobius"/>
    </source>
</evidence>
<feature type="transmembrane region" description="Helical" evidence="6">
    <location>
        <begin position="173"/>
        <end position="194"/>
    </location>
</feature>
<feature type="transmembrane region" description="Helical" evidence="6">
    <location>
        <begin position="31"/>
        <end position="51"/>
    </location>
</feature>
<proteinExistence type="predicted"/>
<dbReference type="OrthoDB" id="71600at2759"/>
<dbReference type="Proteomes" id="UP000604273">
    <property type="component" value="Unassembled WGS sequence"/>
</dbReference>
<dbReference type="GO" id="GO:0016020">
    <property type="term" value="C:membrane"/>
    <property type="evidence" value="ECO:0007669"/>
    <property type="project" value="UniProtKB-SubCell"/>
</dbReference>
<evidence type="ECO:0000313" key="8">
    <source>
        <dbReference type="Proteomes" id="UP000604273"/>
    </source>
</evidence>
<keyword evidence="2 6" id="KW-0812">Transmembrane</keyword>
<sequence length="275" mass="30668">MIHPTVLYFILSLVLLIIAIIVHVRSSNLSLAISPTLSILTVVLPILGFLNTAFYPSIRRTTKSSSSGVAKLVPLIVQALQALITTILATLLLERAAPSEMMGCMLDKKWMGMFRAHDASSIRRIQDAFGCCGLNSIRDRAYPFPNTAPSNCAETYGRRSPCLEPWSGALQTLSLLDLSVILGVGLIQIFGLLLTKKDPRWLSNWRNHDRGQSEQHRDGRLPLLIDRERDVIEEEETATERPERPSPGYGSVHENEWGPRVVPSAVTERNNWTED</sequence>
<evidence type="ECO:0000256" key="3">
    <source>
        <dbReference type="ARBA" id="ARBA00022989"/>
    </source>
</evidence>
<dbReference type="EMBL" id="JABFAI010000030">
    <property type="protein sequence ID" value="KAF4959699.1"/>
    <property type="molecule type" value="Genomic_DNA"/>
</dbReference>
<evidence type="ECO:0000256" key="1">
    <source>
        <dbReference type="ARBA" id="ARBA00004141"/>
    </source>
</evidence>
<accession>A0A8H4TL11</accession>
<dbReference type="Pfam" id="PF00335">
    <property type="entry name" value="Tetraspanin"/>
    <property type="match status" value="1"/>
</dbReference>
<evidence type="ECO:0000313" key="7">
    <source>
        <dbReference type="EMBL" id="KAF4959699.1"/>
    </source>
</evidence>